<keyword evidence="3" id="KW-1185">Reference proteome</keyword>
<evidence type="ECO:0000256" key="1">
    <source>
        <dbReference type="SAM" id="SignalP"/>
    </source>
</evidence>
<gene>
    <name evidence="2" type="ORF">JGI1_01359</name>
</gene>
<organism evidence="2 3">
    <name type="scientific">Candidatus Thermokryptus mobilis</name>
    <dbReference type="NCBI Taxonomy" id="1643428"/>
    <lineage>
        <taxon>Bacteria</taxon>
        <taxon>Pseudomonadati</taxon>
        <taxon>Candidatus Kryptoniota</taxon>
        <taxon>Candidatus Thermokryptus</taxon>
    </lineage>
</organism>
<feature type="chain" id="PRO_5006624785" description="SnoaL-like domain-containing protein" evidence="1">
    <location>
        <begin position="21"/>
        <end position="165"/>
    </location>
</feature>
<reference evidence="3" key="1">
    <citation type="submission" date="2015-11" db="EMBL/GenBank/DDBJ databases">
        <authorList>
            <person name="Varghese N."/>
        </authorList>
    </citation>
    <scope>NUCLEOTIDE SEQUENCE [LARGE SCALE GENOMIC DNA]</scope>
</reference>
<dbReference type="PROSITE" id="PS51257">
    <property type="entry name" value="PROKAR_LIPOPROTEIN"/>
    <property type="match status" value="1"/>
</dbReference>
<dbReference type="OrthoDB" id="9784582at2"/>
<dbReference type="AlphaFoldDB" id="A0A0S4N3P5"/>
<evidence type="ECO:0008006" key="4">
    <source>
        <dbReference type="Google" id="ProtNLM"/>
    </source>
</evidence>
<keyword evidence="1" id="KW-0732">Signal</keyword>
<evidence type="ECO:0000313" key="2">
    <source>
        <dbReference type="EMBL" id="CUU05895.1"/>
    </source>
</evidence>
<evidence type="ECO:0000313" key="3">
    <source>
        <dbReference type="Proteomes" id="UP000320623"/>
    </source>
</evidence>
<proteinExistence type="predicted"/>
<dbReference type="STRING" id="1643428.GCA_001442855_01331"/>
<sequence>MRFFIFLPLFIFVSCVNPFAPGLDTSAEGSELLGDQRTIEGVFQNFRYAYTFKDTAVYSRLLDENFVFVYRDYDKGQDVSWGKIDEMRATYGLFRNAQNLDLIWNNIVVDMGDSVYRNVVRGFNLTITFNPADIIRIDGRANFILQRSSPSQPWLIVFWRDESNY</sequence>
<feature type="signal peptide" evidence="1">
    <location>
        <begin position="1"/>
        <end position="20"/>
    </location>
</feature>
<dbReference type="EMBL" id="FAOO01000008">
    <property type="protein sequence ID" value="CUU05895.1"/>
    <property type="molecule type" value="Genomic_DNA"/>
</dbReference>
<name>A0A0S4N3P5_9BACT</name>
<dbReference type="RefSeq" id="WP_140945101.1">
    <property type="nucleotide sequence ID" value="NZ_FAOO01000008.1"/>
</dbReference>
<dbReference type="Proteomes" id="UP000320623">
    <property type="component" value="Unassembled WGS sequence"/>
</dbReference>
<accession>A0A0S4N3P5</accession>
<protein>
    <recommendedName>
        <fullName evidence="4">SnoaL-like domain-containing protein</fullName>
    </recommendedName>
</protein>